<dbReference type="SUPFAM" id="SSF56059">
    <property type="entry name" value="Glutathione synthetase ATP-binding domain-like"/>
    <property type="match status" value="1"/>
</dbReference>
<dbReference type="InterPro" id="IPR013651">
    <property type="entry name" value="ATP-grasp_RimK-type"/>
</dbReference>
<dbReference type="GO" id="GO:0005737">
    <property type="term" value="C:cytoplasm"/>
    <property type="evidence" value="ECO:0007669"/>
    <property type="project" value="TreeGrafter"/>
</dbReference>
<feature type="domain" description="ATP-grasp" evidence="2">
    <location>
        <begin position="113"/>
        <end position="300"/>
    </location>
</feature>
<protein>
    <recommendedName>
        <fullName evidence="2">ATP-grasp domain-containing protein</fullName>
    </recommendedName>
</protein>
<gene>
    <name evidence="3" type="ORF">SP5_067_00040</name>
</gene>
<dbReference type="Pfam" id="PF08443">
    <property type="entry name" value="RimK"/>
    <property type="match status" value="1"/>
</dbReference>
<name>A0A0A1W8Y2_9SPHN</name>
<evidence type="ECO:0000313" key="4">
    <source>
        <dbReference type="Proteomes" id="UP000032305"/>
    </source>
</evidence>
<dbReference type="GO" id="GO:0005524">
    <property type="term" value="F:ATP binding"/>
    <property type="evidence" value="ECO:0007669"/>
    <property type="project" value="UniProtKB-UniRule"/>
</dbReference>
<evidence type="ECO:0000313" key="3">
    <source>
        <dbReference type="EMBL" id="GAM01591.1"/>
    </source>
</evidence>
<dbReference type="GO" id="GO:0046872">
    <property type="term" value="F:metal ion binding"/>
    <property type="evidence" value="ECO:0007669"/>
    <property type="project" value="InterPro"/>
</dbReference>
<dbReference type="PANTHER" id="PTHR21621">
    <property type="entry name" value="RIBOSOMAL PROTEIN S6 MODIFICATION PROTEIN"/>
    <property type="match status" value="1"/>
</dbReference>
<keyword evidence="1" id="KW-0067">ATP-binding</keyword>
<dbReference type="GO" id="GO:0018169">
    <property type="term" value="F:ribosomal S6-glutamic acid ligase activity"/>
    <property type="evidence" value="ECO:0007669"/>
    <property type="project" value="TreeGrafter"/>
</dbReference>
<comment type="caution">
    <text evidence="3">The sequence shown here is derived from an EMBL/GenBank/DDBJ whole genome shotgun (WGS) entry which is preliminary data.</text>
</comment>
<dbReference type="AlphaFoldDB" id="A0A0A1W8Y2"/>
<dbReference type="Gene3D" id="3.30.470.20">
    <property type="entry name" value="ATP-grasp fold, B domain"/>
    <property type="match status" value="1"/>
</dbReference>
<organism evidence="3 4">
    <name type="scientific">Sphingomonas parapaucimobilis NBRC 15100</name>
    <dbReference type="NCBI Taxonomy" id="1219049"/>
    <lineage>
        <taxon>Bacteria</taxon>
        <taxon>Pseudomonadati</taxon>
        <taxon>Pseudomonadota</taxon>
        <taxon>Alphaproteobacteria</taxon>
        <taxon>Sphingomonadales</taxon>
        <taxon>Sphingomonadaceae</taxon>
        <taxon>Sphingomonas</taxon>
    </lineage>
</organism>
<dbReference type="GO" id="GO:0009432">
    <property type="term" value="P:SOS response"/>
    <property type="evidence" value="ECO:0007669"/>
    <property type="project" value="TreeGrafter"/>
</dbReference>
<dbReference type="eggNOG" id="COG0189">
    <property type="taxonomic scope" value="Bacteria"/>
</dbReference>
<evidence type="ECO:0000256" key="1">
    <source>
        <dbReference type="PROSITE-ProRule" id="PRU00409"/>
    </source>
</evidence>
<dbReference type="EMBL" id="BBPI01000067">
    <property type="protein sequence ID" value="GAM01591.1"/>
    <property type="molecule type" value="Genomic_DNA"/>
</dbReference>
<dbReference type="InterPro" id="IPR011761">
    <property type="entry name" value="ATP-grasp"/>
</dbReference>
<sequence>MDFIVLELRRRGIAFWRLNSEDLPSAVVRFSPEADRGWEIEFEGTVLNVRDVRAAYYRRPGTPEPYPTSDPATRDYLSAEWSAVMRSLWNALEGRWLSSPFAILRAEDKPRQLELAVSLGFDVPNTLISNDFTPVESFIASGGIVGKPLRHSLVERGETSEVLFTTRLAPLRPMDRQAVGLAPVIYQREVSKIFDVRVTVIGDKVFAAAIHSQDHDETEVDWRSGTRHDLRHEAIELPPNVAERCLALTAALGLRYGAIDLVADPDGRHWFLEINPNGQWAWIERRTGLPLAEAIVDTLLAIPETGK</sequence>
<proteinExistence type="predicted"/>
<evidence type="ECO:0000259" key="2">
    <source>
        <dbReference type="PROSITE" id="PS50975"/>
    </source>
</evidence>
<dbReference type="PANTHER" id="PTHR21621:SF0">
    <property type="entry name" value="BETA-CITRYLGLUTAMATE SYNTHASE B-RELATED"/>
    <property type="match status" value="1"/>
</dbReference>
<keyword evidence="1" id="KW-0547">Nucleotide-binding</keyword>
<dbReference type="Proteomes" id="UP000032305">
    <property type="component" value="Unassembled WGS sequence"/>
</dbReference>
<reference evidence="3 4" key="1">
    <citation type="submission" date="2014-11" db="EMBL/GenBank/DDBJ databases">
        <title>Whole genome shotgun sequence of Sphingomonas parapaucimobilis NBRC 15100.</title>
        <authorList>
            <person name="Katano-Makiyama Y."/>
            <person name="Hosoyama A."/>
            <person name="Hashimoto M."/>
            <person name="Hosoyama Y."/>
            <person name="Noguchi M."/>
            <person name="Numata M."/>
            <person name="Tsuchikane K."/>
            <person name="Hirakata S."/>
            <person name="Uohara A."/>
            <person name="Shimodaira J."/>
            <person name="Ohji S."/>
            <person name="Ichikawa N."/>
            <person name="Kimura A."/>
            <person name="Yamazoe A."/>
            <person name="Fujita N."/>
        </authorList>
    </citation>
    <scope>NUCLEOTIDE SEQUENCE [LARGE SCALE GENOMIC DNA]</scope>
    <source>
        <strain evidence="3 4">NBRC 15100</strain>
    </source>
</reference>
<keyword evidence="4" id="KW-1185">Reference proteome</keyword>
<dbReference type="PROSITE" id="PS50975">
    <property type="entry name" value="ATP_GRASP"/>
    <property type="match status" value="1"/>
</dbReference>
<accession>A0A0A1W8Y2</accession>